<comment type="subcellular location">
    <subcellularLocation>
        <location evidence="1 5 6">Nucleus</location>
    </subcellularLocation>
</comment>
<dbReference type="AlphaFoldDB" id="D6WZY4"/>
<evidence type="ECO:0000313" key="10">
    <source>
        <dbReference type="Proteomes" id="UP000007266"/>
    </source>
</evidence>
<keyword evidence="4 5" id="KW-0539">Nucleus</keyword>
<dbReference type="EMBL" id="KQ971372">
    <property type="protein sequence ID" value="EFA10495.2"/>
    <property type="molecule type" value="Genomic_DNA"/>
</dbReference>
<dbReference type="Gene3D" id="1.10.10.60">
    <property type="entry name" value="Homeodomain-like"/>
    <property type="match status" value="1"/>
</dbReference>
<dbReference type="GO" id="GO:0000978">
    <property type="term" value="F:RNA polymerase II cis-regulatory region sequence-specific DNA binding"/>
    <property type="evidence" value="ECO:0000318"/>
    <property type="project" value="GO_Central"/>
</dbReference>
<dbReference type="InterPro" id="IPR009057">
    <property type="entry name" value="Homeodomain-like_sf"/>
</dbReference>
<accession>D6WZY4</accession>
<dbReference type="PROSITE" id="PS00027">
    <property type="entry name" value="HOMEOBOX_1"/>
    <property type="match status" value="1"/>
</dbReference>
<reference evidence="9 10" key="2">
    <citation type="journal article" date="2010" name="Nucleic Acids Res.">
        <title>BeetleBase in 2010: revisions to provide comprehensive genomic information for Tribolium castaneum.</title>
        <authorList>
            <person name="Kim H.S."/>
            <person name="Murphy T."/>
            <person name="Xia J."/>
            <person name="Caragea D."/>
            <person name="Park Y."/>
            <person name="Beeman R.W."/>
            <person name="Lorenzen M.D."/>
            <person name="Butcher S."/>
            <person name="Manak J.R."/>
            <person name="Brown S.J."/>
        </authorList>
    </citation>
    <scope>GENOME REANNOTATION</scope>
    <source>
        <strain evidence="9 10">Georgia GA2</strain>
    </source>
</reference>
<dbReference type="OMA" id="NSMQLFP"/>
<evidence type="ECO:0000256" key="4">
    <source>
        <dbReference type="ARBA" id="ARBA00023242"/>
    </source>
</evidence>
<proteinExistence type="predicted"/>
<feature type="region of interest" description="Disordered" evidence="7">
    <location>
        <begin position="72"/>
        <end position="115"/>
    </location>
</feature>
<evidence type="ECO:0000313" key="9">
    <source>
        <dbReference type="EMBL" id="EFA10495.2"/>
    </source>
</evidence>
<evidence type="ECO:0000256" key="7">
    <source>
        <dbReference type="SAM" id="MobiDB-lite"/>
    </source>
</evidence>
<keyword evidence="10" id="KW-1185">Reference proteome</keyword>
<dbReference type="KEGG" id="tca:663892"/>
<dbReference type="Pfam" id="PF00046">
    <property type="entry name" value="Homeodomain"/>
    <property type="match status" value="1"/>
</dbReference>
<dbReference type="HOGENOM" id="CLU_087103_0_0_1"/>
<dbReference type="Proteomes" id="UP000007266">
    <property type="component" value="Linkage group 9"/>
</dbReference>
<dbReference type="InterPro" id="IPR020479">
    <property type="entry name" value="HD_metazoa"/>
</dbReference>
<dbReference type="InterPro" id="IPR001356">
    <property type="entry name" value="HD"/>
</dbReference>
<dbReference type="SMART" id="SM00389">
    <property type="entry name" value="HOX"/>
    <property type="match status" value="1"/>
</dbReference>
<sequence length="280" mass="31878">MMNVSQFYFRICSKKTKRPTISGQVIMDEECGSSKNDKSCVGSVTPFSINDILKHNKCKEDDLQEKALDMSKASKTQEPLSGIASLSPDFCPPSQSEESGREPSQPGRKKRSRAAFTHAQVFELERRFSQQRYLSGPERADLAQALKLTETQVKIWYQNRRYKTKRKQLQMQESSLMGQSARKVAVKVLVKDDVPLFLQQKGPVYQKGGFYAEPKADFFIYDQLKGGLPKYPKSLHESMLSLCQQYSNSMQLFPYFNYYHPAIVGGLGPQEDEGEGREQN</sequence>
<dbReference type="SUPFAM" id="SSF46689">
    <property type="entry name" value="Homeodomain-like"/>
    <property type="match status" value="1"/>
</dbReference>
<dbReference type="GO" id="GO:0005634">
    <property type="term" value="C:nucleus"/>
    <property type="evidence" value="ECO:0000318"/>
    <property type="project" value="GO_Central"/>
</dbReference>
<evidence type="ECO:0000256" key="3">
    <source>
        <dbReference type="ARBA" id="ARBA00023155"/>
    </source>
</evidence>
<dbReference type="OrthoDB" id="6159439at2759"/>
<dbReference type="GO" id="GO:0000981">
    <property type="term" value="F:DNA-binding transcription factor activity, RNA polymerase II-specific"/>
    <property type="evidence" value="ECO:0000318"/>
    <property type="project" value="GO_Central"/>
</dbReference>
<evidence type="ECO:0000256" key="2">
    <source>
        <dbReference type="ARBA" id="ARBA00023125"/>
    </source>
</evidence>
<dbReference type="eggNOG" id="KOG0842">
    <property type="taxonomic scope" value="Eukaryota"/>
</dbReference>
<evidence type="ECO:0000256" key="1">
    <source>
        <dbReference type="ARBA" id="ARBA00004123"/>
    </source>
</evidence>
<reference evidence="9 10" key="1">
    <citation type="journal article" date="2008" name="Nature">
        <title>The genome of the model beetle and pest Tribolium castaneum.</title>
        <authorList>
            <consortium name="Tribolium Genome Sequencing Consortium"/>
            <person name="Richards S."/>
            <person name="Gibbs R.A."/>
            <person name="Weinstock G.M."/>
            <person name="Brown S.J."/>
            <person name="Denell R."/>
            <person name="Beeman R.W."/>
            <person name="Gibbs R."/>
            <person name="Beeman R.W."/>
            <person name="Brown S.J."/>
            <person name="Bucher G."/>
            <person name="Friedrich M."/>
            <person name="Grimmelikhuijzen C.J."/>
            <person name="Klingler M."/>
            <person name="Lorenzen M."/>
            <person name="Richards S."/>
            <person name="Roth S."/>
            <person name="Schroder R."/>
            <person name="Tautz D."/>
            <person name="Zdobnov E.M."/>
            <person name="Muzny D."/>
            <person name="Gibbs R.A."/>
            <person name="Weinstock G.M."/>
            <person name="Attaway T."/>
            <person name="Bell S."/>
            <person name="Buhay C.J."/>
            <person name="Chandrabose M.N."/>
            <person name="Chavez D."/>
            <person name="Clerk-Blankenburg K.P."/>
            <person name="Cree A."/>
            <person name="Dao M."/>
            <person name="Davis C."/>
            <person name="Chacko J."/>
            <person name="Dinh H."/>
            <person name="Dugan-Rocha S."/>
            <person name="Fowler G."/>
            <person name="Garner T.T."/>
            <person name="Garnes J."/>
            <person name="Gnirke A."/>
            <person name="Hawes A."/>
            <person name="Hernandez J."/>
            <person name="Hines S."/>
            <person name="Holder M."/>
            <person name="Hume J."/>
            <person name="Jhangiani S.N."/>
            <person name="Joshi V."/>
            <person name="Khan Z.M."/>
            <person name="Jackson L."/>
            <person name="Kovar C."/>
            <person name="Kowis A."/>
            <person name="Lee S."/>
            <person name="Lewis L.R."/>
            <person name="Margolis J."/>
            <person name="Morgan M."/>
            <person name="Nazareth L.V."/>
            <person name="Nguyen N."/>
            <person name="Okwuonu G."/>
            <person name="Parker D."/>
            <person name="Richards S."/>
            <person name="Ruiz S.J."/>
            <person name="Santibanez J."/>
            <person name="Savard J."/>
            <person name="Scherer S.E."/>
            <person name="Schneider B."/>
            <person name="Sodergren E."/>
            <person name="Tautz D."/>
            <person name="Vattahil S."/>
            <person name="Villasana D."/>
            <person name="White C.S."/>
            <person name="Wright R."/>
            <person name="Park Y."/>
            <person name="Beeman R.W."/>
            <person name="Lord J."/>
            <person name="Oppert B."/>
            <person name="Lorenzen M."/>
            <person name="Brown S."/>
            <person name="Wang L."/>
            <person name="Savard J."/>
            <person name="Tautz D."/>
            <person name="Richards S."/>
            <person name="Weinstock G."/>
            <person name="Gibbs R.A."/>
            <person name="Liu Y."/>
            <person name="Worley K."/>
            <person name="Weinstock G."/>
            <person name="Elsik C.G."/>
            <person name="Reese J.T."/>
            <person name="Elhaik E."/>
            <person name="Landan G."/>
            <person name="Graur D."/>
            <person name="Arensburger P."/>
            <person name="Atkinson P."/>
            <person name="Beeman R.W."/>
            <person name="Beidler J."/>
            <person name="Brown S.J."/>
            <person name="Demuth J.P."/>
            <person name="Drury D.W."/>
            <person name="Du Y.Z."/>
            <person name="Fujiwara H."/>
            <person name="Lorenzen M."/>
            <person name="Maselli V."/>
            <person name="Osanai M."/>
            <person name="Park Y."/>
            <person name="Robertson H.M."/>
            <person name="Tu Z."/>
            <person name="Wang J.J."/>
            <person name="Wang S."/>
            <person name="Richards S."/>
            <person name="Song H."/>
            <person name="Zhang L."/>
            <person name="Sodergren E."/>
            <person name="Werner D."/>
            <person name="Stanke M."/>
            <person name="Morgenstern B."/>
            <person name="Solovyev V."/>
            <person name="Kosarev P."/>
            <person name="Brown G."/>
            <person name="Chen H.C."/>
            <person name="Ermolaeva O."/>
            <person name="Hlavina W."/>
            <person name="Kapustin Y."/>
            <person name="Kiryutin B."/>
            <person name="Kitts P."/>
            <person name="Maglott D."/>
            <person name="Pruitt K."/>
            <person name="Sapojnikov V."/>
            <person name="Souvorov A."/>
            <person name="Mackey A.J."/>
            <person name="Waterhouse R.M."/>
            <person name="Wyder S."/>
            <person name="Zdobnov E.M."/>
            <person name="Zdobnov E.M."/>
            <person name="Wyder S."/>
            <person name="Kriventseva E.V."/>
            <person name="Kadowaki T."/>
            <person name="Bork P."/>
            <person name="Aranda M."/>
            <person name="Bao R."/>
            <person name="Beermann A."/>
            <person name="Berns N."/>
            <person name="Bolognesi R."/>
            <person name="Bonneton F."/>
            <person name="Bopp D."/>
            <person name="Brown S.J."/>
            <person name="Bucher G."/>
            <person name="Butts T."/>
            <person name="Chaumot A."/>
            <person name="Denell R.E."/>
            <person name="Ferrier D.E."/>
            <person name="Friedrich M."/>
            <person name="Gordon C.M."/>
            <person name="Jindra M."/>
            <person name="Klingler M."/>
            <person name="Lan Q."/>
            <person name="Lattorff H.M."/>
            <person name="Laudet V."/>
            <person name="von Levetsow C."/>
            <person name="Liu Z."/>
            <person name="Lutz R."/>
            <person name="Lynch J.A."/>
            <person name="da Fonseca R.N."/>
            <person name="Posnien N."/>
            <person name="Reuter R."/>
            <person name="Roth S."/>
            <person name="Savard J."/>
            <person name="Schinko J.B."/>
            <person name="Schmitt C."/>
            <person name="Schoppmeier M."/>
            <person name="Schroder R."/>
            <person name="Shippy T.D."/>
            <person name="Simonnet F."/>
            <person name="Marques-Souza H."/>
            <person name="Tautz D."/>
            <person name="Tomoyasu Y."/>
            <person name="Trauner J."/>
            <person name="Van der Zee M."/>
            <person name="Vervoort M."/>
            <person name="Wittkopp N."/>
            <person name="Wimmer E.A."/>
            <person name="Yang X."/>
            <person name="Jones A.K."/>
            <person name="Sattelle D.B."/>
            <person name="Ebert P.R."/>
            <person name="Nelson D."/>
            <person name="Scott J.G."/>
            <person name="Beeman R.W."/>
            <person name="Muthukrishnan S."/>
            <person name="Kramer K.J."/>
            <person name="Arakane Y."/>
            <person name="Beeman R.W."/>
            <person name="Zhu Q."/>
            <person name="Hogenkamp D."/>
            <person name="Dixit R."/>
            <person name="Oppert B."/>
            <person name="Jiang H."/>
            <person name="Zou Z."/>
            <person name="Marshall J."/>
            <person name="Elpidina E."/>
            <person name="Vinokurov K."/>
            <person name="Oppert C."/>
            <person name="Zou Z."/>
            <person name="Evans J."/>
            <person name="Lu Z."/>
            <person name="Zhao P."/>
            <person name="Sumathipala N."/>
            <person name="Altincicek B."/>
            <person name="Vilcinskas A."/>
            <person name="Williams M."/>
            <person name="Hultmark D."/>
            <person name="Hetru C."/>
            <person name="Jiang H."/>
            <person name="Grimmelikhuijzen C.J."/>
            <person name="Hauser F."/>
            <person name="Cazzamali G."/>
            <person name="Williamson M."/>
            <person name="Park Y."/>
            <person name="Li B."/>
            <person name="Tanaka Y."/>
            <person name="Predel R."/>
            <person name="Neupert S."/>
            <person name="Schachtner J."/>
            <person name="Verleyen P."/>
            <person name="Raible F."/>
            <person name="Bork P."/>
            <person name="Friedrich M."/>
            <person name="Walden K.K."/>
            <person name="Robertson H.M."/>
            <person name="Angeli S."/>
            <person name="Foret S."/>
            <person name="Bucher G."/>
            <person name="Schuetz S."/>
            <person name="Maleszka R."/>
            <person name="Wimmer E.A."/>
            <person name="Beeman R.W."/>
            <person name="Lorenzen M."/>
            <person name="Tomoyasu Y."/>
            <person name="Miller S.C."/>
            <person name="Grossmann D."/>
            <person name="Bucher G."/>
        </authorList>
    </citation>
    <scope>NUCLEOTIDE SEQUENCE [LARGE SCALE GENOMIC DNA]</scope>
    <source>
        <strain evidence="9 10">Georgia GA2</strain>
    </source>
</reference>
<evidence type="ECO:0000256" key="6">
    <source>
        <dbReference type="RuleBase" id="RU000682"/>
    </source>
</evidence>
<evidence type="ECO:0000259" key="8">
    <source>
        <dbReference type="PROSITE" id="PS50071"/>
    </source>
</evidence>
<dbReference type="GO" id="GO:0006357">
    <property type="term" value="P:regulation of transcription by RNA polymerase II"/>
    <property type="evidence" value="ECO:0000318"/>
    <property type="project" value="GO_Central"/>
</dbReference>
<dbReference type="PANTHER" id="PTHR24340">
    <property type="entry name" value="HOMEOBOX PROTEIN NKX"/>
    <property type="match status" value="1"/>
</dbReference>
<dbReference type="PANTHER" id="PTHR24340:SF73">
    <property type="entry name" value="HOMEOBOX PROTEIN BAGPIPE-RELATED"/>
    <property type="match status" value="1"/>
</dbReference>
<keyword evidence="2 5" id="KW-0238">DNA-binding</keyword>
<gene>
    <name evidence="9" type="primary">AUGUSTUS-3.0.2_12743</name>
    <name evidence="9" type="ORF">TcasGA2_TC012743</name>
</gene>
<dbReference type="GO" id="GO:0030154">
    <property type="term" value="P:cell differentiation"/>
    <property type="evidence" value="ECO:0000318"/>
    <property type="project" value="GO_Central"/>
</dbReference>
<dbReference type="PROSITE" id="PS50071">
    <property type="entry name" value="HOMEOBOX_2"/>
    <property type="match status" value="1"/>
</dbReference>
<feature type="domain" description="Homeobox" evidence="8">
    <location>
        <begin position="107"/>
        <end position="167"/>
    </location>
</feature>
<dbReference type="InterPro" id="IPR050394">
    <property type="entry name" value="Homeobox_NK-like"/>
</dbReference>
<dbReference type="CDD" id="cd00086">
    <property type="entry name" value="homeodomain"/>
    <property type="match status" value="1"/>
</dbReference>
<evidence type="ECO:0000256" key="5">
    <source>
        <dbReference type="PROSITE-ProRule" id="PRU00108"/>
    </source>
</evidence>
<dbReference type="InParanoid" id="D6WZY4"/>
<dbReference type="PRINTS" id="PR00024">
    <property type="entry name" value="HOMEOBOX"/>
</dbReference>
<feature type="DNA-binding region" description="Homeobox" evidence="5">
    <location>
        <begin position="109"/>
        <end position="168"/>
    </location>
</feature>
<dbReference type="InterPro" id="IPR017970">
    <property type="entry name" value="Homeobox_CS"/>
</dbReference>
<protein>
    <submittedName>
        <fullName evidence="9">Transcription factor LBX2-like Protein</fullName>
    </submittedName>
</protein>
<keyword evidence="3 5" id="KW-0371">Homeobox</keyword>
<organism evidence="9 10">
    <name type="scientific">Tribolium castaneum</name>
    <name type="common">Red flour beetle</name>
    <dbReference type="NCBI Taxonomy" id="7070"/>
    <lineage>
        <taxon>Eukaryota</taxon>
        <taxon>Metazoa</taxon>
        <taxon>Ecdysozoa</taxon>
        <taxon>Arthropoda</taxon>
        <taxon>Hexapoda</taxon>
        <taxon>Insecta</taxon>
        <taxon>Pterygota</taxon>
        <taxon>Neoptera</taxon>
        <taxon>Endopterygota</taxon>
        <taxon>Coleoptera</taxon>
        <taxon>Polyphaga</taxon>
        <taxon>Cucujiformia</taxon>
        <taxon>Tenebrionidae</taxon>
        <taxon>Tenebrionidae incertae sedis</taxon>
        <taxon>Tribolium</taxon>
    </lineage>
</organism>
<dbReference type="STRING" id="7070.D6WZY4"/>
<name>D6WZY4_TRICA</name>